<reference evidence="3" key="1">
    <citation type="submission" date="2016-10" db="EMBL/GenBank/DDBJ databases">
        <authorList>
            <person name="Benchimol M."/>
            <person name="Almeida L.G."/>
            <person name="Vasconcelos A.T."/>
            <person name="Perreira-Neves A."/>
            <person name="Rosa I.A."/>
            <person name="Tasca T."/>
            <person name="Bogo M.R."/>
            <person name="de Souza W."/>
        </authorList>
    </citation>
    <scope>NUCLEOTIDE SEQUENCE [LARGE SCALE GENOMIC DNA]</scope>
    <source>
        <strain evidence="3">K</strain>
    </source>
</reference>
<proteinExistence type="predicted"/>
<organism evidence="3 4">
    <name type="scientific">Tritrichomonas foetus</name>
    <dbReference type="NCBI Taxonomy" id="1144522"/>
    <lineage>
        <taxon>Eukaryota</taxon>
        <taxon>Metamonada</taxon>
        <taxon>Parabasalia</taxon>
        <taxon>Tritrichomonadida</taxon>
        <taxon>Tritrichomonadidae</taxon>
        <taxon>Tritrichomonas</taxon>
    </lineage>
</organism>
<feature type="compositionally biased region" description="Acidic residues" evidence="1">
    <location>
        <begin position="542"/>
        <end position="553"/>
    </location>
</feature>
<keyword evidence="2" id="KW-0812">Transmembrane</keyword>
<keyword evidence="2" id="KW-1133">Transmembrane helix</keyword>
<keyword evidence="2" id="KW-0472">Membrane</keyword>
<evidence type="ECO:0000256" key="1">
    <source>
        <dbReference type="SAM" id="MobiDB-lite"/>
    </source>
</evidence>
<dbReference type="Proteomes" id="UP000179807">
    <property type="component" value="Unassembled WGS sequence"/>
</dbReference>
<sequence length="605" mass="66068">MVFNILFIFYFSFQNHQSHFLSYPQKIEYDYPIDYIQIFQYYHKNLHHFFSWIMLNLSLVSLIISSGSHSPLFAHTARYSSASSYSTLSLTRCLFTRQFSPIVFTKDGAPLNLNVIDSEFARFLDSAIQLNSAFGNWIDQDRTTDCSTDDNCRPIITCPHAQLINTKFHDFSSDRLVGSAFGAQHNTQVTIDRCSFWNVYCTQDNGAGILFTNVEKPVSMTATCFSECSTNLASKKGRIHTFDLLTKDALTISQCSVFKCGEGQSLDVAVCGGGKAMNIEKFNSSYNTLSDGGAALTITHKAISSFKMQFLHFQDCGEFNTQFKIGPEDDLTNNAATFSIENSNFINLKSDSFFELGASTTKKISYSYSLANCVLTLHDSFAGQSHYCPIYASSKNNVKVLSVTNCVSNCEWKNQADQKPAGWKVEANPKPLKIEGLLGTGNTCNPNVIPVPPVETPEQPNPDPPVETPDKPNPDPPVETPDKPNPDPPVETPDKPNPDPPVESSDKPNPDPPEQKTPNPDESPDKPKTADPGDESAIVPTDENENTGTDDDSQVNGGGSKLSGGAIAGIVIGVLVVVGIVIGAVVFLKIRKAAKVSSSAGNVEV</sequence>
<dbReference type="AlphaFoldDB" id="A0A1J4JFE9"/>
<accession>A0A1J4JFE9</accession>
<gene>
    <name evidence="3" type="ORF">TRFO_10100</name>
</gene>
<dbReference type="EMBL" id="MLAK01001193">
    <property type="protein sequence ID" value="OHS96181.1"/>
    <property type="molecule type" value="Genomic_DNA"/>
</dbReference>
<keyword evidence="4" id="KW-1185">Reference proteome</keyword>
<dbReference type="RefSeq" id="XP_068349318.1">
    <property type="nucleotide sequence ID" value="XM_068495241.1"/>
</dbReference>
<name>A0A1J4JFE9_9EUKA</name>
<evidence type="ECO:0000313" key="4">
    <source>
        <dbReference type="Proteomes" id="UP000179807"/>
    </source>
</evidence>
<protein>
    <submittedName>
        <fullName evidence="3">Uncharacterized protein</fullName>
    </submittedName>
</protein>
<feature type="region of interest" description="Disordered" evidence="1">
    <location>
        <begin position="436"/>
        <end position="557"/>
    </location>
</feature>
<dbReference type="PANTHER" id="PTHR16861">
    <property type="entry name" value="GLYCOPROTEIN 38"/>
    <property type="match status" value="1"/>
</dbReference>
<evidence type="ECO:0000256" key="2">
    <source>
        <dbReference type="SAM" id="Phobius"/>
    </source>
</evidence>
<dbReference type="PANTHER" id="PTHR16861:SF4">
    <property type="entry name" value="SH3 DOMAIN PROTEIN (AFU_ORTHOLOGUE AFUA_1G13610)"/>
    <property type="match status" value="1"/>
</dbReference>
<comment type="caution">
    <text evidence="3">The sequence shown here is derived from an EMBL/GenBank/DDBJ whole genome shotgun (WGS) entry which is preliminary data.</text>
</comment>
<dbReference type="GeneID" id="94829945"/>
<evidence type="ECO:0000313" key="3">
    <source>
        <dbReference type="EMBL" id="OHS96181.1"/>
    </source>
</evidence>
<feature type="compositionally biased region" description="Pro residues" evidence="1">
    <location>
        <begin position="449"/>
        <end position="467"/>
    </location>
</feature>
<dbReference type="VEuPathDB" id="TrichDB:TRFO_10100"/>
<feature type="transmembrane region" description="Helical" evidence="2">
    <location>
        <begin position="566"/>
        <end position="588"/>
    </location>
</feature>